<dbReference type="Pfam" id="PF01844">
    <property type="entry name" value="HNH"/>
    <property type="match status" value="1"/>
</dbReference>
<organism evidence="2 3">
    <name type="scientific">Pandoraea apista</name>
    <dbReference type="NCBI Taxonomy" id="93218"/>
    <lineage>
        <taxon>Bacteria</taxon>
        <taxon>Pseudomonadati</taxon>
        <taxon>Pseudomonadota</taxon>
        <taxon>Betaproteobacteria</taxon>
        <taxon>Burkholderiales</taxon>
        <taxon>Burkholderiaceae</taxon>
        <taxon>Pandoraea</taxon>
    </lineage>
</organism>
<protein>
    <submittedName>
        <fullName evidence="2">HNH endonuclease</fullName>
    </submittedName>
</protein>
<dbReference type="RefSeq" id="WP_094068765.1">
    <property type="nucleotide sequence ID" value="NZ_CABPSX010000002.1"/>
</dbReference>
<evidence type="ECO:0000259" key="1">
    <source>
        <dbReference type="Pfam" id="PF01844"/>
    </source>
</evidence>
<dbReference type="OrthoDB" id="9802640at2"/>
<keyword evidence="2" id="KW-0540">Nuclease</keyword>
<dbReference type="EMBL" id="CABPSX010000002">
    <property type="protein sequence ID" value="VVG70681.1"/>
    <property type="molecule type" value="Genomic_DNA"/>
</dbReference>
<keyword evidence="2" id="KW-0255">Endonuclease</keyword>
<reference evidence="2 3" key="1">
    <citation type="submission" date="2019-08" db="EMBL/GenBank/DDBJ databases">
        <authorList>
            <person name="Peeters C."/>
        </authorList>
    </citation>
    <scope>NUCLEOTIDE SEQUENCE [LARGE SCALE GENOMIC DNA]</scope>
    <source>
        <strain evidence="2 3">LMG 18089</strain>
    </source>
</reference>
<dbReference type="GO" id="GO:0003676">
    <property type="term" value="F:nucleic acid binding"/>
    <property type="evidence" value="ECO:0007669"/>
    <property type="project" value="InterPro"/>
</dbReference>
<dbReference type="Gene3D" id="1.10.30.50">
    <property type="match status" value="1"/>
</dbReference>
<dbReference type="GO" id="GO:0004519">
    <property type="term" value="F:endonuclease activity"/>
    <property type="evidence" value="ECO:0007669"/>
    <property type="project" value="UniProtKB-KW"/>
</dbReference>
<feature type="domain" description="HNH" evidence="1">
    <location>
        <begin position="169"/>
        <end position="224"/>
    </location>
</feature>
<name>A0A5E5P256_9BURK</name>
<dbReference type="AlphaFoldDB" id="A0A5E5P256"/>
<gene>
    <name evidence="2" type="ORF">PAP18089_01645</name>
</gene>
<dbReference type="InterPro" id="IPR002711">
    <property type="entry name" value="HNH"/>
</dbReference>
<dbReference type="Proteomes" id="UP000364291">
    <property type="component" value="Unassembled WGS sequence"/>
</dbReference>
<dbReference type="InterPro" id="IPR003615">
    <property type="entry name" value="HNH_nuc"/>
</dbReference>
<proteinExistence type="predicted"/>
<evidence type="ECO:0000313" key="3">
    <source>
        <dbReference type="Proteomes" id="UP000364291"/>
    </source>
</evidence>
<sequence length="241" mass="27248">MALNKEQIAALYDAGIDVVEGKERPTHAAKRLERAFNINAGSAGICIYVLRHMLAGREYKRTLTEDIYRHFLSSFAERSDSSLENALFALEGHIAFLRTVRKSGCPLEVRLLDEFKNRVSPRAPVNYPDEIPPNSSGYAEGSTRTVIVNQYERNPEARRKCLEHHGYDCVVCGFNFVEKYGERGKDYIHVHHLRPLSQIGKAYIVDPINDLAPVCPNCHAMLHRGPELLDVGDLKNMLRDS</sequence>
<dbReference type="CDD" id="cd00085">
    <property type="entry name" value="HNHc"/>
    <property type="match status" value="1"/>
</dbReference>
<accession>A0A5E5P256</accession>
<evidence type="ECO:0000313" key="2">
    <source>
        <dbReference type="EMBL" id="VVG70681.1"/>
    </source>
</evidence>
<keyword evidence="2" id="KW-0378">Hydrolase</keyword>
<dbReference type="GO" id="GO:0008270">
    <property type="term" value="F:zinc ion binding"/>
    <property type="evidence" value="ECO:0007669"/>
    <property type="project" value="InterPro"/>
</dbReference>